<accession>A0A4U5P5E4</accession>
<comment type="caution">
    <text evidence="1">The sequence shown here is derived from an EMBL/GenBank/DDBJ whole genome shotgun (WGS) entry which is preliminary data.</text>
</comment>
<protein>
    <submittedName>
        <fullName evidence="1">Uncharacterized protein</fullName>
    </submittedName>
</protein>
<sequence length="108" mass="11906">MVSCTKLKVPHSSSGISCIKIDSVLSSHHLKSPEITGWISQARLYVCGGQFFIHKLKLHGRLNVSGRWEENNGRGDLPPLCQGYIEGGNFKISVKYSDVSVKYSDVLA</sequence>
<evidence type="ECO:0000313" key="1">
    <source>
        <dbReference type="EMBL" id="TKR91020.1"/>
    </source>
</evidence>
<proteinExistence type="predicted"/>
<reference evidence="1" key="1">
    <citation type="submission" date="2018-10" db="EMBL/GenBank/DDBJ databases">
        <title>Population genomic analysis revealed the cold adaptation of white poplar.</title>
        <authorList>
            <person name="Liu Y.-J."/>
        </authorList>
    </citation>
    <scope>NUCLEOTIDE SEQUENCE [LARGE SCALE GENOMIC DNA]</scope>
    <source>
        <strain evidence="1">PAL-ZL1</strain>
    </source>
</reference>
<dbReference type="AlphaFoldDB" id="A0A4U5P5E4"/>
<name>A0A4U5P5E4_POPAL</name>
<gene>
    <name evidence="1" type="ORF">D5086_0000227380</name>
</gene>
<dbReference type="EMBL" id="RCHU01000806">
    <property type="protein sequence ID" value="TKR91020.1"/>
    <property type="molecule type" value="Genomic_DNA"/>
</dbReference>
<organism evidence="1">
    <name type="scientific">Populus alba</name>
    <name type="common">White poplar</name>
    <dbReference type="NCBI Taxonomy" id="43335"/>
    <lineage>
        <taxon>Eukaryota</taxon>
        <taxon>Viridiplantae</taxon>
        <taxon>Streptophyta</taxon>
        <taxon>Embryophyta</taxon>
        <taxon>Tracheophyta</taxon>
        <taxon>Spermatophyta</taxon>
        <taxon>Magnoliopsida</taxon>
        <taxon>eudicotyledons</taxon>
        <taxon>Gunneridae</taxon>
        <taxon>Pentapetalae</taxon>
        <taxon>rosids</taxon>
        <taxon>fabids</taxon>
        <taxon>Malpighiales</taxon>
        <taxon>Salicaceae</taxon>
        <taxon>Saliceae</taxon>
        <taxon>Populus</taxon>
    </lineage>
</organism>